<protein>
    <submittedName>
        <fullName evidence="1">Tetratricopeptide repeat family protein</fullName>
    </submittedName>
</protein>
<dbReference type="EMBL" id="AP017378">
    <property type="protein sequence ID" value="BBD06940.1"/>
    <property type="molecule type" value="Genomic_DNA"/>
</dbReference>
<evidence type="ECO:0000313" key="2">
    <source>
        <dbReference type="Proteomes" id="UP000269883"/>
    </source>
</evidence>
<accession>A0A2Z6AUQ0</accession>
<proteinExistence type="predicted"/>
<dbReference type="KEGG" id="dfl:DFE_0214"/>
<reference evidence="1 2" key="1">
    <citation type="journal article" date="2018" name="Sci. Adv.">
        <title>Multi-heme cytochromes provide a pathway for survival in energy-limited environments.</title>
        <authorList>
            <person name="Deng X."/>
            <person name="Dohmae N."/>
            <person name="Nealson K.H."/>
            <person name="Hashimoto K."/>
            <person name="Okamoto A."/>
        </authorList>
    </citation>
    <scope>NUCLEOTIDE SEQUENCE [LARGE SCALE GENOMIC DNA]</scope>
    <source>
        <strain evidence="1 2">IS5</strain>
    </source>
</reference>
<sequence length="257" mass="29715">MAKGEVVSSVEHFSNAVREMMGSQIFGREKFEVEVHAQEYLKDFNRHPDIKKFFADKNIHVTPYVKFTRGEERALLEAIEKILGEMNEGKQQADQAAEVKKERRKEELLEKGQYYLDKKEFPKGKSILRGVAEEFGHEDGVRTDIGRRLLKAGLYFEAGEVLEEAIGQNSRDSHALAFAVQAYKNAREYPKMEKMYKIALKSFGSHPKTLLHMAEMYLDWRKYDEAYDFAKQAFDGDTSLTEAQEIIDTCGKRIFKH</sequence>
<name>A0A2Z6AUQ0_9BACT</name>
<gene>
    <name evidence="1" type="ORF">DFE_0214</name>
</gene>
<dbReference type="Proteomes" id="UP000269883">
    <property type="component" value="Chromosome"/>
</dbReference>
<dbReference type="InterPro" id="IPR011990">
    <property type="entry name" value="TPR-like_helical_dom_sf"/>
</dbReference>
<dbReference type="Gene3D" id="1.25.40.10">
    <property type="entry name" value="Tetratricopeptide repeat domain"/>
    <property type="match status" value="1"/>
</dbReference>
<keyword evidence="2" id="KW-1185">Reference proteome</keyword>
<evidence type="ECO:0000313" key="1">
    <source>
        <dbReference type="EMBL" id="BBD06940.1"/>
    </source>
</evidence>
<organism evidence="1 2">
    <name type="scientific">Desulfovibrio ferrophilus</name>
    <dbReference type="NCBI Taxonomy" id="241368"/>
    <lineage>
        <taxon>Bacteria</taxon>
        <taxon>Pseudomonadati</taxon>
        <taxon>Thermodesulfobacteriota</taxon>
        <taxon>Desulfovibrionia</taxon>
        <taxon>Desulfovibrionales</taxon>
        <taxon>Desulfovibrionaceae</taxon>
        <taxon>Desulfovibrio</taxon>
    </lineage>
</organism>
<dbReference type="AlphaFoldDB" id="A0A2Z6AUQ0"/>
<dbReference type="SUPFAM" id="SSF48452">
    <property type="entry name" value="TPR-like"/>
    <property type="match status" value="1"/>
</dbReference>